<organism evidence="2 3">
    <name type="scientific">Agrilutibacter solisilvae</name>
    <dbReference type="NCBI Taxonomy" id="2763317"/>
    <lineage>
        <taxon>Bacteria</taxon>
        <taxon>Pseudomonadati</taxon>
        <taxon>Pseudomonadota</taxon>
        <taxon>Gammaproteobacteria</taxon>
        <taxon>Lysobacterales</taxon>
        <taxon>Lysobacteraceae</taxon>
        <taxon>Agrilutibacter</taxon>
    </lineage>
</organism>
<dbReference type="EMBL" id="CP071518">
    <property type="protein sequence ID" value="QSX79804.1"/>
    <property type="molecule type" value="Genomic_DNA"/>
</dbReference>
<feature type="transmembrane region" description="Helical" evidence="1">
    <location>
        <begin position="20"/>
        <end position="43"/>
    </location>
</feature>
<keyword evidence="1" id="KW-1133">Transmembrane helix</keyword>
<sequence length="146" mass="15436">MPPASSDPGTPPPPSRWTHAFRAACLLGACAGFAAVWVILCAANERQNSWMALLGALDVIWIMRLVGWPAGPGRHWVAVAATAVIVVVANWWIVAVQLGYAMGFSPLDSALRLGPHHAWTLVQLANGPWDALLIGASLVLAAIASR</sequence>
<keyword evidence="1" id="KW-0812">Transmembrane</keyword>
<gene>
    <name evidence="2" type="ORF">I8J32_008225</name>
</gene>
<evidence type="ECO:0000256" key="1">
    <source>
        <dbReference type="SAM" id="Phobius"/>
    </source>
</evidence>
<evidence type="ECO:0008006" key="4">
    <source>
        <dbReference type="Google" id="ProtNLM"/>
    </source>
</evidence>
<accession>A0A975AT95</accession>
<feature type="transmembrane region" description="Helical" evidence="1">
    <location>
        <begin position="76"/>
        <end position="100"/>
    </location>
</feature>
<protein>
    <recommendedName>
        <fullName evidence="4">Transmembrane protein</fullName>
    </recommendedName>
</protein>
<dbReference type="RefSeq" id="WP_200610582.1">
    <property type="nucleotide sequence ID" value="NZ_CP071518.1"/>
</dbReference>
<keyword evidence="3" id="KW-1185">Reference proteome</keyword>
<evidence type="ECO:0000313" key="2">
    <source>
        <dbReference type="EMBL" id="QSX79804.1"/>
    </source>
</evidence>
<evidence type="ECO:0000313" key="3">
    <source>
        <dbReference type="Proteomes" id="UP000639274"/>
    </source>
</evidence>
<dbReference type="Proteomes" id="UP000639274">
    <property type="component" value="Chromosome"/>
</dbReference>
<reference evidence="2 3" key="1">
    <citation type="submission" date="2021-03" db="EMBL/GenBank/DDBJ databases">
        <title>Lysobacter sp. nov. isolated from soil of gangwondo yeongwol, south Korea.</title>
        <authorList>
            <person name="Kim K.R."/>
            <person name="Kim K.H."/>
            <person name="Jeon C.O."/>
        </authorList>
    </citation>
    <scope>NUCLEOTIDE SEQUENCE [LARGE SCALE GENOMIC DNA]</scope>
    <source>
        <strain evidence="2 3">R19</strain>
    </source>
</reference>
<dbReference type="AlphaFoldDB" id="A0A975AT95"/>
<keyword evidence="1" id="KW-0472">Membrane</keyword>
<proteinExistence type="predicted"/>
<dbReference type="KEGG" id="lsf:I8J32_008225"/>
<name>A0A975AT95_9GAMM</name>
<feature type="transmembrane region" description="Helical" evidence="1">
    <location>
        <begin position="50"/>
        <end position="70"/>
    </location>
</feature>